<feature type="compositionally biased region" description="Polar residues" evidence="2">
    <location>
        <begin position="632"/>
        <end position="643"/>
    </location>
</feature>
<keyword evidence="4" id="KW-1185">Reference proteome</keyword>
<dbReference type="Proteomes" id="UP001108280">
    <property type="component" value="Unplaced"/>
</dbReference>
<dbReference type="SMART" id="SM00233">
    <property type="entry name" value="PH"/>
    <property type="match status" value="1"/>
</dbReference>
<evidence type="ECO:0000313" key="5">
    <source>
        <dbReference type="RefSeq" id="XP_035309601.1"/>
    </source>
</evidence>
<evidence type="ECO:0000256" key="2">
    <source>
        <dbReference type="SAM" id="MobiDB-lite"/>
    </source>
</evidence>
<evidence type="ECO:0000256" key="1">
    <source>
        <dbReference type="ARBA" id="ARBA00029462"/>
    </source>
</evidence>
<organism evidence="4 5">
    <name type="scientific">Cricetulus griseus</name>
    <name type="common">Chinese hamster</name>
    <name type="synonym">Cricetulus barabensis griseus</name>
    <dbReference type="NCBI Taxonomy" id="10029"/>
    <lineage>
        <taxon>Eukaryota</taxon>
        <taxon>Metazoa</taxon>
        <taxon>Chordata</taxon>
        <taxon>Craniata</taxon>
        <taxon>Vertebrata</taxon>
        <taxon>Euteleostomi</taxon>
        <taxon>Mammalia</taxon>
        <taxon>Eutheria</taxon>
        <taxon>Euarchontoglires</taxon>
        <taxon>Glires</taxon>
        <taxon>Rodentia</taxon>
        <taxon>Myomorpha</taxon>
        <taxon>Muroidea</taxon>
        <taxon>Cricetidae</taxon>
        <taxon>Cricetinae</taxon>
        <taxon>Cricetulus</taxon>
    </lineage>
</organism>
<feature type="compositionally biased region" description="Low complexity" evidence="2">
    <location>
        <begin position="666"/>
        <end position="682"/>
    </location>
</feature>
<dbReference type="PANTHER" id="PTHR45960">
    <property type="entry name" value="GRB2-ASSOCIATED-BINDING PROTEIN"/>
    <property type="match status" value="1"/>
</dbReference>
<dbReference type="PROSITE" id="PS50003">
    <property type="entry name" value="PH_DOMAIN"/>
    <property type="match status" value="1"/>
</dbReference>
<dbReference type="KEGG" id="cge:113838874"/>
<dbReference type="GO" id="GO:0005068">
    <property type="term" value="F:transmembrane receptor protein tyrosine kinase adaptor activity"/>
    <property type="evidence" value="ECO:0007669"/>
    <property type="project" value="TreeGrafter"/>
</dbReference>
<protein>
    <submittedName>
        <fullName evidence="5">LOW QUALITY PROTEIN: GRB2-associated-binding protein 2-like</fullName>
    </submittedName>
</protein>
<evidence type="ECO:0000259" key="3">
    <source>
        <dbReference type="PROSITE" id="PS50003"/>
    </source>
</evidence>
<gene>
    <name evidence="5" type="primary">LOC113838874</name>
</gene>
<dbReference type="InterPro" id="IPR011993">
    <property type="entry name" value="PH-like_dom_sf"/>
</dbReference>
<feature type="region of interest" description="Disordered" evidence="2">
    <location>
        <begin position="137"/>
        <end position="186"/>
    </location>
</feature>
<feature type="region of interest" description="Disordered" evidence="2">
    <location>
        <begin position="419"/>
        <end position="442"/>
    </location>
</feature>
<dbReference type="Pfam" id="PF00169">
    <property type="entry name" value="PH"/>
    <property type="match status" value="1"/>
</dbReference>
<feature type="region of interest" description="Disordered" evidence="2">
    <location>
        <begin position="632"/>
        <end position="682"/>
    </location>
</feature>
<accession>A0A9J7HGZ1</accession>
<feature type="compositionally biased region" description="Polar residues" evidence="2">
    <location>
        <begin position="650"/>
        <end position="660"/>
    </location>
</feature>
<reference evidence="5" key="1">
    <citation type="submission" date="2025-08" db="UniProtKB">
        <authorList>
            <consortium name="RefSeq"/>
        </authorList>
    </citation>
    <scope>IDENTIFICATION</scope>
    <source>
        <strain evidence="5">17A/GY</strain>
        <tissue evidence="5">Liver</tissue>
    </source>
</reference>
<dbReference type="InterPro" id="IPR001849">
    <property type="entry name" value="PH_domain"/>
</dbReference>
<dbReference type="GeneID" id="113838874"/>
<dbReference type="GO" id="GO:0005737">
    <property type="term" value="C:cytoplasm"/>
    <property type="evidence" value="ECO:0007669"/>
    <property type="project" value="TreeGrafter"/>
</dbReference>
<proteinExistence type="inferred from homology"/>
<dbReference type="RefSeq" id="XP_035309601.1">
    <property type="nucleotide sequence ID" value="XM_035453710.1"/>
</dbReference>
<name>A0A9J7HGZ1_CRIGR</name>
<dbReference type="OrthoDB" id="67516at2759"/>
<feature type="domain" description="PH" evidence="3">
    <location>
        <begin position="17"/>
        <end position="128"/>
    </location>
</feature>
<dbReference type="AlphaFoldDB" id="A0A9J7HGZ1"/>
<evidence type="ECO:0000313" key="4">
    <source>
        <dbReference type="Proteomes" id="UP001108280"/>
    </source>
</evidence>
<dbReference type="SUPFAM" id="SSF50729">
    <property type="entry name" value="PH domain-like"/>
    <property type="match status" value="1"/>
</dbReference>
<comment type="similarity">
    <text evidence="1">Belongs to the GAB family.</text>
</comment>
<dbReference type="InterPro" id="IPR046355">
    <property type="entry name" value="Gab1-4-like"/>
</dbReference>
<sequence length="895" mass="100816">MHLSSRACCRLQSAGNNVVCTGWLGKLPLEKKLGRYAWKKRWFILKRSQMSGDPDVLEYYKNEHSKKPLRIINLNFCMQLDVGLTFNKKEPQRSFVFDIITNERTFYLMAETEADMNRWVQNICQICGFSQTKGNTDTLRNSSSVNHSLRSTPAEFTSSSQHLLQTRRSSPLLHSSQPTVSSHIQPALSTSAPQEYQNLHQCLSQRTENARSATFSQSTRQEVSDTATQNLAQGDRHCISRDSGHVHGFYSIPKPSRQFKEHAFDLPQSRTKGSLTVSEADNENEYTFKVPSNTLCREFGDLLVDSAIDPPPQHPKIPWCGNPQQRPPTNDYKYPMRGIETVCWSAKSPKRTIMGKSHSGSSDDNCMPINLGSSTLLALEQTGDNSHSAYIPMNTVPHHFDPLGHPSTALPIHRVSSGEREIQPPPINRNLKPGRKAKPPRLDLRNNTVINELPFKSPVTKSWSSQYCHSISTQNMTNTGSRDREENYVPMQNPMCSSPVPSGTNNPALKENTGNVNYITLDFHPVSLISLSPHHKPSPSSVTSDEKVKYVQIDKIKTQALQKTIEEWTKIRQSSRPSKDAVSVHMSLCTNLHVFLNTELFLHCSLFYLDTHLLPEEKLWKIHLKSYTSSHRNSHVSQLNPNGSCHLKPNISSHLKPQTNSKHKPSTSTYITSSNSSHLESNTNSCLTSNTSRHLIVYLKSILSCHLKSIISVHPHLTPESTISCELESNNSSHLNSNTSNHLKFQTKSPNKNFISTYVNSNPNSLLKSNTSCHLNNNTSSRLKFYLSHLKPNTNFQLKTMTSSYDKSIISCHLNSNSSNHHQFKIRGYLNSNTSSHLTSNTCSHLTSNTSSHLKSNSNSLLKSIISCHLKYITSCHLQSTITCNIFHYFIYLKS</sequence>
<dbReference type="Gene3D" id="2.30.29.30">
    <property type="entry name" value="Pleckstrin-homology domain (PH domain)/Phosphotyrosine-binding domain (PTB)"/>
    <property type="match status" value="1"/>
</dbReference>
<dbReference type="PANTHER" id="PTHR45960:SF1">
    <property type="entry name" value="GRB2-ASSOCIATED-BINDING PROTEIN 2"/>
    <property type="match status" value="1"/>
</dbReference>